<organism evidence="1 2">
    <name type="scientific">Etheostoma spectabile</name>
    <name type="common">orangethroat darter</name>
    <dbReference type="NCBI Taxonomy" id="54343"/>
    <lineage>
        <taxon>Eukaryota</taxon>
        <taxon>Metazoa</taxon>
        <taxon>Chordata</taxon>
        <taxon>Craniata</taxon>
        <taxon>Vertebrata</taxon>
        <taxon>Euteleostomi</taxon>
        <taxon>Actinopterygii</taxon>
        <taxon>Neopterygii</taxon>
        <taxon>Teleostei</taxon>
        <taxon>Neoteleostei</taxon>
        <taxon>Acanthomorphata</taxon>
        <taxon>Eupercaria</taxon>
        <taxon>Perciformes</taxon>
        <taxon>Percoidei</taxon>
        <taxon>Percidae</taxon>
        <taxon>Etheostomatinae</taxon>
        <taxon>Etheostoma</taxon>
    </lineage>
</organism>
<evidence type="ECO:0000313" key="1">
    <source>
        <dbReference type="EMBL" id="KAA8582757.1"/>
    </source>
</evidence>
<reference evidence="1 2" key="1">
    <citation type="submission" date="2019-08" db="EMBL/GenBank/DDBJ databases">
        <title>A chromosome-level genome assembly, high-density linkage maps, and genome scans reveal the genomic architecture of hybrid incompatibilities underlying speciation via character displacement in darters (Percidae: Etheostominae).</title>
        <authorList>
            <person name="Moran R.L."/>
            <person name="Catchen J.M."/>
            <person name="Fuller R.C."/>
        </authorList>
    </citation>
    <scope>NUCLEOTIDE SEQUENCE [LARGE SCALE GENOMIC DNA]</scope>
    <source>
        <strain evidence="1">EspeVRDwgs_2016</strain>
        <tissue evidence="1">Muscle</tissue>
    </source>
</reference>
<evidence type="ECO:0000313" key="2">
    <source>
        <dbReference type="Proteomes" id="UP000327493"/>
    </source>
</evidence>
<protein>
    <submittedName>
        <fullName evidence="1">Uncharacterized protein</fullName>
    </submittedName>
</protein>
<gene>
    <name evidence="1" type="ORF">FQN60_006428</name>
</gene>
<name>A0A5J5CM16_9PERO</name>
<proteinExistence type="predicted"/>
<dbReference type="EMBL" id="VOFY01000019">
    <property type="protein sequence ID" value="KAA8582757.1"/>
    <property type="molecule type" value="Genomic_DNA"/>
</dbReference>
<comment type="caution">
    <text evidence="1">The sequence shown here is derived from an EMBL/GenBank/DDBJ whole genome shotgun (WGS) entry which is preliminary data.</text>
</comment>
<keyword evidence="2" id="KW-1185">Reference proteome</keyword>
<dbReference type="Proteomes" id="UP000327493">
    <property type="component" value="Chromosome 19"/>
</dbReference>
<accession>A0A5J5CM16</accession>
<dbReference type="AlphaFoldDB" id="A0A5J5CM16"/>
<sequence length="82" mass="9741">MFFCELLNDLKNPVLFHLHEGWRGSQSLRMNSLQDESSGTRCLREGRLRLNVSLRGEDQDCTWCMCSQIRRSSCRCWLQCLW</sequence>